<evidence type="ECO:0000313" key="2">
    <source>
        <dbReference type="Proteomes" id="UP001153334"/>
    </source>
</evidence>
<protein>
    <submittedName>
        <fullName evidence="1">Uncharacterized protein</fullName>
    </submittedName>
</protein>
<evidence type="ECO:0000313" key="1">
    <source>
        <dbReference type="EMBL" id="KAJ8123077.1"/>
    </source>
</evidence>
<reference evidence="1" key="1">
    <citation type="submission" date="2022-11" db="EMBL/GenBank/DDBJ databases">
        <title>Genome Sequence of Nemania bipapillata.</title>
        <authorList>
            <person name="Buettner E."/>
        </authorList>
    </citation>
    <scope>NUCLEOTIDE SEQUENCE</scope>
    <source>
        <strain evidence="1">CP14</strain>
    </source>
</reference>
<sequence length="466" mass="52977">MGEANQQAQHMEAPEVMGCSSNPSNLVSDDDIKHSEKAPNSLEKGANPAPGNQEPRQRVIEEGDDAYRPGGFHPVYIGDIYNNRYKILNKIGYGCYSTVWVVEDLQHRDNDGRKYLALKVLSAICYHSKHNIFEREILKHLRAGDSKPLGYDHVCHLLDDFEHEGPNGTHVCLVFELYGESMTSFGAWFRESMIPTDIMRRFTIQLLCVLDFAHDHGVIHTDIQPSNIFVKFRDYSLIESKYLKDLPLPHQDRNEKYTAIPSLPFQQCYFTEADDVLTFDIALGDWGVASWTDKHLTEIIQPVGLRAPEVLIKAPWDAKTDFWNLGAVILELYRAIRMFSGRVPPDGHYEVRKHLAEIVDFLGPFPQALLDKGDQKLVQEIFDEKGRIKGEGPMDRPKLDSEVVMPRLHEETRAEFTSFLRAMMKIDPAERPSADDLLRFPWLSALPPKGQSPSETESNEGEGTAE</sequence>
<accession>A0ACC2J6N9</accession>
<organism evidence="1 2">
    <name type="scientific">Nemania bipapillata</name>
    <dbReference type="NCBI Taxonomy" id="110536"/>
    <lineage>
        <taxon>Eukaryota</taxon>
        <taxon>Fungi</taxon>
        <taxon>Dikarya</taxon>
        <taxon>Ascomycota</taxon>
        <taxon>Pezizomycotina</taxon>
        <taxon>Sordariomycetes</taxon>
        <taxon>Xylariomycetidae</taxon>
        <taxon>Xylariales</taxon>
        <taxon>Xylariaceae</taxon>
        <taxon>Nemania</taxon>
    </lineage>
</organism>
<dbReference type="Proteomes" id="UP001153334">
    <property type="component" value="Unassembled WGS sequence"/>
</dbReference>
<dbReference type="EMBL" id="JAPESX010000129">
    <property type="protein sequence ID" value="KAJ8123077.1"/>
    <property type="molecule type" value="Genomic_DNA"/>
</dbReference>
<comment type="caution">
    <text evidence="1">The sequence shown here is derived from an EMBL/GenBank/DDBJ whole genome shotgun (WGS) entry which is preliminary data.</text>
</comment>
<keyword evidence="2" id="KW-1185">Reference proteome</keyword>
<name>A0ACC2J6N9_9PEZI</name>
<gene>
    <name evidence="1" type="ORF">ONZ43_g884</name>
</gene>
<proteinExistence type="predicted"/>